<proteinExistence type="predicted"/>
<evidence type="ECO:0000256" key="1">
    <source>
        <dbReference type="SAM" id="Phobius"/>
    </source>
</evidence>
<reference evidence="2 3" key="1">
    <citation type="submission" date="2019-03" db="EMBL/GenBank/DDBJ databases">
        <title>Genomic Encyclopedia of Archaeal and Bacterial Type Strains, Phase II (KMG-II): from individual species to whole genera.</title>
        <authorList>
            <person name="Goeker M."/>
        </authorList>
    </citation>
    <scope>NUCLEOTIDE SEQUENCE [LARGE SCALE GENOMIC DNA]</scope>
    <source>
        <strain evidence="2 3">DSM 24323</strain>
    </source>
</reference>
<comment type="caution">
    <text evidence="2">The sequence shown here is derived from an EMBL/GenBank/DDBJ whole genome shotgun (WGS) entry which is preliminary data.</text>
</comment>
<gene>
    <name evidence="2" type="ORF">CLV29_2422</name>
</gene>
<keyword evidence="3" id="KW-1185">Reference proteome</keyword>
<name>A0A4R7J3S3_9ACTN</name>
<dbReference type="EMBL" id="SOAW01000002">
    <property type="protein sequence ID" value="TDT31013.1"/>
    <property type="molecule type" value="Genomic_DNA"/>
</dbReference>
<feature type="transmembrane region" description="Helical" evidence="1">
    <location>
        <begin position="28"/>
        <end position="49"/>
    </location>
</feature>
<dbReference type="RefSeq" id="WP_133755338.1">
    <property type="nucleotide sequence ID" value="NZ_SOAW01000002.1"/>
</dbReference>
<protein>
    <submittedName>
        <fullName evidence="2">Uncharacterized protein</fullName>
    </submittedName>
</protein>
<accession>A0A4R7J3S3</accession>
<keyword evidence="1" id="KW-0472">Membrane</keyword>
<evidence type="ECO:0000313" key="3">
    <source>
        <dbReference type="Proteomes" id="UP000295371"/>
    </source>
</evidence>
<keyword evidence="1" id="KW-0812">Transmembrane</keyword>
<evidence type="ECO:0000313" key="2">
    <source>
        <dbReference type="EMBL" id="TDT31013.1"/>
    </source>
</evidence>
<dbReference type="AlphaFoldDB" id="A0A4R7J3S3"/>
<dbReference type="Proteomes" id="UP000295371">
    <property type="component" value="Unassembled WGS sequence"/>
</dbReference>
<sequence>MSTPYPVTGAAPRRARYAPVDRPRLRSWLWVLIAGSLTIALLAGWAFYVRAFTVDRHRQLPPGEPIVDGDFSIRVLGFSRTASLGGSEYSDPEVAPPGSEYVVVQAEATAVTAAESYCAPQLLGANGQRWERASVYGLDTVDNCENAAAAPGRPMPQTFLYLVPTSQIDRLYGLTSEHYDGSYDKVGTPAP</sequence>
<organism evidence="2 3">
    <name type="scientific">Naumannella halotolerans</name>
    <dbReference type="NCBI Taxonomy" id="993414"/>
    <lineage>
        <taxon>Bacteria</taxon>
        <taxon>Bacillati</taxon>
        <taxon>Actinomycetota</taxon>
        <taxon>Actinomycetes</taxon>
        <taxon>Propionibacteriales</taxon>
        <taxon>Propionibacteriaceae</taxon>
        <taxon>Naumannella</taxon>
    </lineage>
</organism>
<keyword evidence="1" id="KW-1133">Transmembrane helix</keyword>